<name>A0AAW0EHV9_9AGAR</name>
<evidence type="ECO:0000256" key="1">
    <source>
        <dbReference type="SAM" id="MobiDB-lite"/>
    </source>
</evidence>
<gene>
    <name evidence="2" type="ORF">R3P38DRAFT_3420191</name>
</gene>
<evidence type="ECO:0000313" key="3">
    <source>
        <dbReference type="Proteomes" id="UP001362999"/>
    </source>
</evidence>
<dbReference type="Proteomes" id="UP001362999">
    <property type="component" value="Unassembled WGS sequence"/>
</dbReference>
<evidence type="ECO:0000313" key="2">
    <source>
        <dbReference type="EMBL" id="KAK7064957.1"/>
    </source>
</evidence>
<protein>
    <submittedName>
        <fullName evidence="2">Uncharacterized protein</fullName>
    </submittedName>
</protein>
<dbReference type="SUPFAM" id="SSF52047">
    <property type="entry name" value="RNI-like"/>
    <property type="match status" value="1"/>
</dbReference>
<sequence length="609" mass="69450">MNADVFSSILCFISDTKTIYIVLDALPKSHELFPVALARLWQLPICLDAWDAQTCAVSQQVVDFLLHEDQNHQALAKSIRHLVVCIEREPPPPPQNRRRRREPPPPPKDWDLDVWQLHERLPTFFRGLRNLESLDYHTYPGVSWPLSGEHAEALRHLERFRTLAVDCALRSREREIPAGAGHGNLSAVYDAEIWDLDPFLSSIGPTLSSLELRRINRSFFLLVECDDWFSSYQALEHLTIDITEGVWDWDGGGSPAMGASPAFTFPFLGFPSVTRLDLVVCDKTLSGAQTGPMNMVHCHLLTELTIDVRHSIFWMAYEAIELFEALSPSEFPILTRLEIKDNTRNTSRHFWNNEDNHNRWDRPGRHYVGFVPRFLGSISSGFLPKLRDLWVDEKVLISLPSAVQKVLDPDNLHPQYIGWRDALRATFQKIQSLRVGFGPLNHVDAKLVLDICNPDILKQFGFEWNWKYHGPEEPISPQLLEQFSRFSKLTDVHILFPRPGLLFPGTPDPIVDARTYEDVKSIFNCNERICRVGIGNSVVWERHPNDPAEILLVSDGSVAPDSAVPKFYHAGYMARAGVEFPDSDNAVSPRPQRGEEIGRLRDLLERILT</sequence>
<keyword evidence="3" id="KW-1185">Reference proteome</keyword>
<dbReference type="EMBL" id="JAWWNJ010000001">
    <property type="protein sequence ID" value="KAK7064957.1"/>
    <property type="molecule type" value="Genomic_DNA"/>
</dbReference>
<feature type="region of interest" description="Disordered" evidence="1">
    <location>
        <begin position="88"/>
        <end position="109"/>
    </location>
</feature>
<dbReference type="AlphaFoldDB" id="A0AAW0EHV9"/>
<comment type="caution">
    <text evidence="2">The sequence shown here is derived from an EMBL/GenBank/DDBJ whole genome shotgun (WGS) entry which is preliminary data.</text>
</comment>
<reference evidence="2 3" key="1">
    <citation type="journal article" date="2024" name="J Genomics">
        <title>Draft genome sequencing and assembly of Favolaschia claudopus CIRM-BRFM 2984 isolated from oak limbs.</title>
        <authorList>
            <person name="Navarro D."/>
            <person name="Drula E."/>
            <person name="Chaduli D."/>
            <person name="Cazenave R."/>
            <person name="Ahrendt S."/>
            <person name="Wang J."/>
            <person name="Lipzen A."/>
            <person name="Daum C."/>
            <person name="Barry K."/>
            <person name="Grigoriev I.V."/>
            <person name="Favel A."/>
            <person name="Rosso M.N."/>
            <person name="Martin F."/>
        </authorList>
    </citation>
    <scope>NUCLEOTIDE SEQUENCE [LARGE SCALE GENOMIC DNA]</scope>
    <source>
        <strain evidence="2 3">CIRM-BRFM 2984</strain>
    </source>
</reference>
<organism evidence="2 3">
    <name type="scientific">Favolaschia claudopus</name>
    <dbReference type="NCBI Taxonomy" id="2862362"/>
    <lineage>
        <taxon>Eukaryota</taxon>
        <taxon>Fungi</taxon>
        <taxon>Dikarya</taxon>
        <taxon>Basidiomycota</taxon>
        <taxon>Agaricomycotina</taxon>
        <taxon>Agaricomycetes</taxon>
        <taxon>Agaricomycetidae</taxon>
        <taxon>Agaricales</taxon>
        <taxon>Marasmiineae</taxon>
        <taxon>Mycenaceae</taxon>
        <taxon>Favolaschia</taxon>
    </lineage>
</organism>
<accession>A0AAW0EHV9</accession>
<proteinExistence type="predicted"/>